<dbReference type="EMBL" id="CP003382">
    <property type="protein sequence ID" value="AFZ67078.1"/>
    <property type="molecule type" value="Genomic_DNA"/>
</dbReference>
<dbReference type="STRING" id="937777.Deipe_1537"/>
<name>K9ZZK8_DEIPD</name>
<evidence type="ECO:0000313" key="2">
    <source>
        <dbReference type="Proteomes" id="UP000010467"/>
    </source>
</evidence>
<organism evidence="1 2">
    <name type="scientific">Deinococcus peraridilitoris (strain DSM 19664 / LMG 22246 / CIP 109416 / KR-200)</name>
    <dbReference type="NCBI Taxonomy" id="937777"/>
    <lineage>
        <taxon>Bacteria</taxon>
        <taxon>Thermotogati</taxon>
        <taxon>Deinococcota</taxon>
        <taxon>Deinococci</taxon>
        <taxon>Deinococcales</taxon>
        <taxon>Deinococcaceae</taxon>
        <taxon>Deinococcus</taxon>
    </lineage>
</organism>
<protein>
    <recommendedName>
        <fullName evidence="3">Phage major capsid protein</fullName>
    </recommendedName>
</protein>
<dbReference type="HOGENOM" id="CLU_727084_0_0_0"/>
<sequence>MSNFHKLRAAMREAAYRNQLPAHTDPDRLTATTIALASIKRFYEGYYGKLLGEKIDEGRKLRTTDAQAYERTMETMEGLLGDLHAMRAERRVIETLTSSDFAYGLALTRDIVRRDNLPAFNSDLMAIARRRVVNNFKPVRARGGVNLLDRFLRLRPEATNVQYTGFVGEGELYSAANYELALTLTWEMILNDELGEFQDAMYELGQAAARTRAWIIVDAIRRMATRVPLPNGALGPDIGNINAIVSYLGDQSVGERNISRLVTDIYVPNTSAPVARTAIGSPTIAYVGYPSATGFQAGTANPVYQIADVHPEAILTEMDIADYPGANRKDWIALDRNAAPLELAVLRGYEAGPRTLTKVADTIEFDQGSFDNHIFSVKVSDVAGGAVSDKTAVVIAGGTNG</sequence>
<dbReference type="RefSeq" id="WP_015235386.1">
    <property type="nucleotide sequence ID" value="NC_019793.1"/>
</dbReference>
<dbReference type="AlphaFoldDB" id="K9ZZK8"/>
<dbReference type="Proteomes" id="UP000010467">
    <property type="component" value="Chromosome"/>
</dbReference>
<dbReference type="KEGG" id="dpd:Deipe_1537"/>
<dbReference type="Pfam" id="PF25209">
    <property type="entry name" value="Phage_capsid_4"/>
    <property type="match status" value="1"/>
</dbReference>
<evidence type="ECO:0008006" key="3">
    <source>
        <dbReference type="Google" id="ProtNLM"/>
    </source>
</evidence>
<dbReference type="eggNOG" id="COG4397">
    <property type="taxonomic scope" value="Bacteria"/>
</dbReference>
<gene>
    <name evidence="1" type="ordered locus">Deipe_1537</name>
</gene>
<proteinExistence type="predicted"/>
<evidence type="ECO:0000313" key="1">
    <source>
        <dbReference type="EMBL" id="AFZ67078.1"/>
    </source>
</evidence>
<keyword evidence="2" id="KW-1185">Reference proteome</keyword>
<dbReference type="PATRIC" id="fig|937777.3.peg.1539"/>
<reference evidence="2" key="1">
    <citation type="submission" date="2012-03" db="EMBL/GenBank/DDBJ databases">
        <title>Complete sequence of chromosome of Deinococcus peraridilitoris DSM 19664.</title>
        <authorList>
            <person name="Lucas S."/>
            <person name="Copeland A."/>
            <person name="Lapidus A."/>
            <person name="Glavina del Rio T."/>
            <person name="Dalin E."/>
            <person name="Tice H."/>
            <person name="Bruce D."/>
            <person name="Goodwin L."/>
            <person name="Pitluck S."/>
            <person name="Peters L."/>
            <person name="Mikhailova N."/>
            <person name="Lu M."/>
            <person name="Kyrpides N."/>
            <person name="Mavromatis K."/>
            <person name="Ivanova N."/>
            <person name="Brettin T."/>
            <person name="Detter J.C."/>
            <person name="Han C."/>
            <person name="Larimer F."/>
            <person name="Land M."/>
            <person name="Hauser L."/>
            <person name="Markowitz V."/>
            <person name="Cheng J.-F."/>
            <person name="Hugenholtz P."/>
            <person name="Woyke T."/>
            <person name="Wu D."/>
            <person name="Pukall R."/>
            <person name="Steenblock K."/>
            <person name="Brambilla E."/>
            <person name="Klenk H.-P."/>
            <person name="Eisen J.A."/>
        </authorList>
    </citation>
    <scope>NUCLEOTIDE SEQUENCE [LARGE SCALE GENOMIC DNA]</scope>
    <source>
        <strain evidence="2">DSM 19664 / LMG 22246 / CIP 109416 / KR-200</strain>
    </source>
</reference>
<accession>K9ZZK8</accession>
<dbReference type="OrthoDB" id="56854at2"/>